<evidence type="ECO:0000313" key="10">
    <source>
        <dbReference type="Proteomes" id="UP000230069"/>
    </source>
</evidence>
<accession>A0A2G5CNA6</accession>
<feature type="compositionally biased region" description="Polar residues" evidence="7">
    <location>
        <begin position="139"/>
        <end position="162"/>
    </location>
</feature>
<dbReference type="InterPro" id="IPR018957">
    <property type="entry name" value="Znf_C3HC4_RING-type"/>
</dbReference>
<evidence type="ECO:0000256" key="7">
    <source>
        <dbReference type="SAM" id="MobiDB-lite"/>
    </source>
</evidence>
<feature type="domain" description="RING-type" evidence="8">
    <location>
        <begin position="240"/>
        <end position="286"/>
    </location>
</feature>
<evidence type="ECO:0000256" key="6">
    <source>
        <dbReference type="PROSITE-ProRule" id="PRU00175"/>
    </source>
</evidence>
<keyword evidence="2" id="KW-0963">Cytoplasm</keyword>
<dbReference type="InterPro" id="IPR001841">
    <property type="entry name" value="Znf_RING"/>
</dbReference>
<dbReference type="GO" id="GO:0005737">
    <property type="term" value="C:cytoplasm"/>
    <property type="evidence" value="ECO:0007669"/>
    <property type="project" value="UniProtKB-SubCell"/>
</dbReference>
<name>A0A2G5CNA6_AQUCA</name>
<proteinExistence type="predicted"/>
<dbReference type="Gene3D" id="3.30.40.10">
    <property type="entry name" value="Zinc/RING finger domain, C3HC4 (zinc finger)"/>
    <property type="match status" value="1"/>
</dbReference>
<evidence type="ECO:0000256" key="4">
    <source>
        <dbReference type="ARBA" id="ARBA00022771"/>
    </source>
</evidence>
<evidence type="ECO:0000256" key="3">
    <source>
        <dbReference type="ARBA" id="ARBA00022723"/>
    </source>
</evidence>
<keyword evidence="5" id="KW-0862">Zinc</keyword>
<dbReference type="SUPFAM" id="SSF57850">
    <property type="entry name" value="RING/U-box"/>
    <property type="match status" value="1"/>
</dbReference>
<dbReference type="EMBL" id="KZ305060">
    <property type="protein sequence ID" value="PIA32783.1"/>
    <property type="molecule type" value="Genomic_DNA"/>
</dbReference>
<dbReference type="InterPro" id="IPR017907">
    <property type="entry name" value="Znf_RING_CS"/>
</dbReference>
<dbReference type="InterPro" id="IPR013083">
    <property type="entry name" value="Znf_RING/FYVE/PHD"/>
</dbReference>
<keyword evidence="3" id="KW-0479">Metal-binding</keyword>
<comment type="subcellular location">
    <subcellularLocation>
        <location evidence="1">Cytoplasm</location>
    </subcellularLocation>
</comment>
<evidence type="ECO:0000256" key="5">
    <source>
        <dbReference type="ARBA" id="ARBA00022833"/>
    </source>
</evidence>
<evidence type="ECO:0000259" key="8">
    <source>
        <dbReference type="PROSITE" id="PS50089"/>
    </source>
</evidence>
<dbReference type="CDD" id="cd16536">
    <property type="entry name" value="RING-HC_RNF10"/>
    <property type="match status" value="1"/>
</dbReference>
<feature type="region of interest" description="Disordered" evidence="7">
    <location>
        <begin position="699"/>
        <end position="771"/>
    </location>
</feature>
<keyword evidence="10" id="KW-1185">Reference proteome</keyword>
<dbReference type="GO" id="GO:0000976">
    <property type="term" value="F:transcription cis-regulatory region binding"/>
    <property type="evidence" value="ECO:0007669"/>
    <property type="project" value="TreeGrafter"/>
</dbReference>
<dbReference type="InParanoid" id="A0A2G5CNA6"/>
<dbReference type="PROSITE" id="PS00518">
    <property type="entry name" value="ZF_RING_1"/>
    <property type="match status" value="1"/>
</dbReference>
<dbReference type="AlphaFoldDB" id="A0A2G5CNA6"/>
<feature type="compositionally biased region" description="Low complexity" evidence="7">
    <location>
        <begin position="11"/>
        <end position="54"/>
    </location>
</feature>
<feature type="region of interest" description="Disordered" evidence="7">
    <location>
        <begin position="137"/>
        <end position="189"/>
    </location>
</feature>
<dbReference type="Pfam" id="PF00097">
    <property type="entry name" value="zf-C3HC4"/>
    <property type="match status" value="1"/>
</dbReference>
<dbReference type="PANTHER" id="PTHR12983:SF9">
    <property type="entry name" value="E3 UBIQUITIN-PROTEIN LIGASE RNF10"/>
    <property type="match status" value="1"/>
</dbReference>
<evidence type="ECO:0000256" key="1">
    <source>
        <dbReference type="ARBA" id="ARBA00004496"/>
    </source>
</evidence>
<organism evidence="9 10">
    <name type="scientific">Aquilegia coerulea</name>
    <name type="common">Rocky mountain columbine</name>
    <dbReference type="NCBI Taxonomy" id="218851"/>
    <lineage>
        <taxon>Eukaryota</taxon>
        <taxon>Viridiplantae</taxon>
        <taxon>Streptophyta</taxon>
        <taxon>Embryophyta</taxon>
        <taxon>Tracheophyta</taxon>
        <taxon>Spermatophyta</taxon>
        <taxon>Magnoliopsida</taxon>
        <taxon>Ranunculales</taxon>
        <taxon>Ranunculaceae</taxon>
        <taxon>Thalictroideae</taxon>
        <taxon>Aquilegia</taxon>
    </lineage>
</organism>
<dbReference type="Proteomes" id="UP000230069">
    <property type="component" value="Unassembled WGS sequence"/>
</dbReference>
<feature type="region of interest" description="Disordered" evidence="7">
    <location>
        <begin position="1"/>
        <end position="114"/>
    </location>
</feature>
<feature type="compositionally biased region" description="Polar residues" evidence="7">
    <location>
        <begin position="725"/>
        <end position="744"/>
    </location>
</feature>
<dbReference type="GO" id="GO:0008270">
    <property type="term" value="F:zinc ion binding"/>
    <property type="evidence" value="ECO:0007669"/>
    <property type="project" value="UniProtKB-KW"/>
</dbReference>
<reference evidence="9 10" key="1">
    <citation type="submission" date="2017-09" db="EMBL/GenBank/DDBJ databases">
        <title>WGS assembly of Aquilegia coerulea Goldsmith.</title>
        <authorList>
            <person name="Hodges S."/>
            <person name="Kramer E."/>
            <person name="Nordborg M."/>
            <person name="Tomkins J."/>
            <person name="Borevitz J."/>
            <person name="Derieg N."/>
            <person name="Yan J."/>
            <person name="Mihaltcheva S."/>
            <person name="Hayes R.D."/>
            <person name="Rokhsar D."/>
        </authorList>
    </citation>
    <scope>NUCLEOTIDE SEQUENCE [LARGE SCALE GENOMIC DNA]</scope>
    <source>
        <strain evidence="10">cv. Goldsmith</strain>
    </source>
</reference>
<feature type="compositionally biased region" description="Polar residues" evidence="7">
    <location>
        <begin position="68"/>
        <end position="114"/>
    </location>
</feature>
<protein>
    <recommendedName>
        <fullName evidence="8">RING-type domain-containing protein</fullName>
    </recommendedName>
</protein>
<dbReference type="SMART" id="SM00184">
    <property type="entry name" value="RING"/>
    <property type="match status" value="1"/>
</dbReference>
<dbReference type="FunCoup" id="A0A2G5CNA6">
    <property type="interactions" value="3605"/>
</dbReference>
<dbReference type="STRING" id="218851.A0A2G5CNA6"/>
<sequence length="771" mass="86465">MSISPIHAQRSASSSSSSSLTLSSNPTSNHGFLLQPSSSSSQQQQLVASSSGSLPISVSDHPVPISDATVSSAADTGGFTNKVTDTRRPNGQKSTRRQYNGNHFQNHSSGRGRTSYQLRNDQVESAQQAGQLSEALDYPQNQPTSSAAHSTTRKNQSTNANHLLNFRYDRISRSQSRIPPPPRRQQKIRPYNKDLFLQANYRFVLLDSGNYSVESIDADKMLQWEDVVCVRYSTPHPVQCPICLETPLCPQITSCGHIFCFPCILRYLSMGDEDHKGDCWKKCPLCFLMISLKDLYTIYIETVKHYQLGDIIQFTLLTRLKSSLLPSLKNEHDRGDTDSDSVDLCDNFSKFTLTSNVELSVGDAYSELKDWLARAEAGLVDDLQQLPYVCAALEELEKRKRFWTEMRSLISSPPIENSSAPNIKACEHSWKIESHLYSSVANDAIDSEVLHPIPTPCVVDNKSKCIGSKTTEKLDVVELVTEIGELFETSEGEEKLSSSYEDENLLQRHSNGFKQIKEKDSYFFYQAVDGQHLILHPLNMKCLLHHFGSYDLLPPRISGKILQLETVTQTEDMRRRYRFLSHFSLTTSFQLCEIDMSEVLPSDALLPFMDEIKKRENQRKRFIKKEQQEKIRAEAALIHTMPISYNFGYSSIQKSFSMDEFEALGNAPLPSTPPMTSERKRFSDVARLGFASAHDSPLLKAEESTNVSSTTEERGEASAGPRSVVTMSFANIMSTSRSSESGETQKMDALVGKKGKKPSRVLLSTAGGRRY</sequence>
<dbReference type="InterPro" id="IPR039739">
    <property type="entry name" value="MAG2/RNF10"/>
</dbReference>
<dbReference type="PROSITE" id="PS50089">
    <property type="entry name" value="ZF_RING_2"/>
    <property type="match status" value="1"/>
</dbReference>
<evidence type="ECO:0000313" key="9">
    <source>
        <dbReference type="EMBL" id="PIA32783.1"/>
    </source>
</evidence>
<dbReference type="PANTHER" id="PTHR12983">
    <property type="entry name" value="RING FINGER 10 FAMILY MEMBER"/>
    <property type="match status" value="1"/>
</dbReference>
<keyword evidence="4 6" id="KW-0863">Zinc-finger</keyword>
<dbReference type="OrthoDB" id="302966at2759"/>
<evidence type="ECO:0000256" key="2">
    <source>
        <dbReference type="ARBA" id="ARBA00022490"/>
    </source>
</evidence>
<dbReference type="GO" id="GO:0045944">
    <property type="term" value="P:positive regulation of transcription by RNA polymerase II"/>
    <property type="evidence" value="ECO:0007669"/>
    <property type="project" value="TreeGrafter"/>
</dbReference>
<gene>
    <name evidence="9" type="ORF">AQUCO_04300014v1</name>
</gene>